<name>A0ABV1H515_9FIRM</name>
<evidence type="ECO:0000313" key="4">
    <source>
        <dbReference type="Proteomes" id="UP001546774"/>
    </source>
</evidence>
<proteinExistence type="predicted"/>
<dbReference type="InterPro" id="IPR038548">
    <property type="entry name" value="SporV_AA_N_sf"/>
</dbReference>
<accession>A0ABV1H515</accession>
<keyword evidence="1" id="KW-1133">Transmembrane helix</keyword>
<dbReference type="Pfam" id="PF12164">
    <property type="entry name" value="SporV_AA"/>
    <property type="match status" value="1"/>
</dbReference>
<keyword evidence="1" id="KW-0812">Transmembrane</keyword>
<evidence type="ECO:0000259" key="2">
    <source>
        <dbReference type="Pfam" id="PF12164"/>
    </source>
</evidence>
<dbReference type="InterPro" id="IPR021997">
    <property type="entry name" value="SporV_AA"/>
</dbReference>
<keyword evidence="1" id="KW-0472">Membrane</keyword>
<dbReference type="Proteomes" id="UP001546774">
    <property type="component" value="Unassembled WGS sequence"/>
</dbReference>
<dbReference type="EMBL" id="JBBMFS010000005">
    <property type="protein sequence ID" value="MEQ2554793.1"/>
    <property type="molecule type" value="Genomic_DNA"/>
</dbReference>
<feature type="domain" description="Stage V sporulation protein AA" evidence="2">
    <location>
        <begin position="3"/>
        <end position="90"/>
    </location>
</feature>
<feature type="transmembrane region" description="Helical" evidence="1">
    <location>
        <begin position="99"/>
        <end position="120"/>
    </location>
</feature>
<evidence type="ECO:0000256" key="1">
    <source>
        <dbReference type="SAM" id="Phobius"/>
    </source>
</evidence>
<reference evidence="3" key="1">
    <citation type="submission" date="2024-03" db="EMBL/GenBank/DDBJ databases">
        <title>Human intestinal bacterial collection.</title>
        <authorList>
            <person name="Pauvert C."/>
            <person name="Hitch T.C.A."/>
            <person name="Clavel T."/>
        </authorList>
    </citation>
    <scope>NUCLEOTIDE SEQUENCE [LARGE SCALE GENOMIC DNA]</scope>
    <source>
        <strain evidence="3">CLA-AA-H89B</strain>
    </source>
</reference>
<keyword evidence="4" id="KW-1185">Reference proteome</keyword>
<comment type="caution">
    <text evidence="3">The sequence shown here is derived from an EMBL/GenBank/DDBJ whole genome shotgun (WGS) entry which is preliminary data.</text>
</comment>
<dbReference type="Gene3D" id="2.60.480.10">
    <property type="entry name" value="eubacterium ventriosum atcc domain"/>
    <property type="match status" value="1"/>
</dbReference>
<feature type="transmembrane region" description="Helical" evidence="1">
    <location>
        <begin position="145"/>
        <end position="164"/>
    </location>
</feature>
<sequence>MSETLYIQINRNIQVDKREITIGDVAALLCKNAGITARVKTIKLITLPDVPKRRVSFSVITVMEKIEKIYPDLQLVSIGESDFIVDYIRQKKKSRVWQGLMVAFVSVFTFVGSAYAIMAYNNDVSTNEIFEKVYEMMGMGNFQEYKVIEIAYAVGLLLGIVVFYNHFAGKHFTGDPTPIQVEMDKYETDIDNCMIDRSSTEGKEK</sequence>
<evidence type="ECO:0000313" key="3">
    <source>
        <dbReference type="EMBL" id="MEQ2554793.1"/>
    </source>
</evidence>
<gene>
    <name evidence="3" type="ORF">WMO37_07125</name>
</gene>
<organism evidence="3 4">
    <name type="scientific">Lachnospira intestinalis</name>
    <dbReference type="NCBI Taxonomy" id="3133158"/>
    <lineage>
        <taxon>Bacteria</taxon>
        <taxon>Bacillati</taxon>
        <taxon>Bacillota</taxon>
        <taxon>Clostridia</taxon>
        <taxon>Lachnospirales</taxon>
        <taxon>Lachnospiraceae</taxon>
        <taxon>Lachnospira</taxon>
    </lineage>
</organism>
<protein>
    <submittedName>
        <fullName evidence="3">Stage V sporulation protein AA</fullName>
    </submittedName>
</protein>